<organism evidence="2 3">
    <name type="scientific">Symbiodinium necroappetens</name>
    <dbReference type="NCBI Taxonomy" id="1628268"/>
    <lineage>
        <taxon>Eukaryota</taxon>
        <taxon>Sar</taxon>
        <taxon>Alveolata</taxon>
        <taxon>Dinophyceae</taxon>
        <taxon>Suessiales</taxon>
        <taxon>Symbiodiniaceae</taxon>
        <taxon>Symbiodinium</taxon>
    </lineage>
</organism>
<dbReference type="Proteomes" id="UP000601435">
    <property type="component" value="Unassembled WGS sequence"/>
</dbReference>
<dbReference type="AlphaFoldDB" id="A0A813B125"/>
<protein>
    <submittedName>
        <fullName evidence="2">Efp protein</fullName>
    </submittedName>
</protein>
<dbReference type="OrthoDB" id="425676at2759"/>
<sequence>MMTTLAMNFLRARGAPVMALWPRHSSSLRVASCDLQRGSVFLQKGIYCEVRSSKPAGHGRSADGAYEIRYRELRTRKAREMKMKETETLQVVECERVSMPVMYKDDTRLVLADSDYNEVEVAMEQLGEAGEVLQCGHAVSVLYHEGNLVKVVPPPQIADQLQQDFRKQRRAKLASRQKERKELREKRAHMAEEKGG</sequence>
<feature type="region of interest" description="Disordered" evidence="1">
    <location>
        <begin position="168"/>
        <end position="196"/>
    </location>
</feature>
<reference evidence="2" key="1">
    <citation type="submission" date="2021-02" db="EMBL/GenBank/DDBJ databases">
        <authorList>
            <person name="Dougan E. K."/>
            <person name="Rhodes N."/>
            <person name="Thang M."/>
            <person name="Chan C."/>
        </authorList>
    </citation>
    <scope>NUCLEOTIDE SEQUENCE</scope>
</reference>
<proteinExistence type="predicted"/>
<name>A0A813B125_9DINO</name>
<dbReference type="InterPro" id="IPR020599">
    <property type="entry name" value="Transl_elong_fac_P/YeiP"/>
</dbReference>
<dbReference type="Gene3D" id="2.40.50.140">
    <property type="entry name" value="Nucleic acid-binding proteins"/>
    <property type="match status" value="1"/>
</dbReference>
<dbReference type="PANTHER" id="PTHR30053:SF14">
    <property type="entry name" value="TRANSLATION ELONGATION FACTOR KOW-LIKE DOMAIN-CONTAINING PROTEIN"/>
    <property type="match status" value="1"/>
</dbReference>
<evidence type="ECO:0000256" key="1">
    <source>
        <dbReference type="SAM" id="MobiDB-lite"/>
    </source>
</evidence>
<evidence type="ECO:0000313" key="3">
    <source>
        <dbReference type="Proteomes" id="UP000601435"/>
    </source>
</evidence>
<dbReference type="GO" id="GO:0003746">
    <property type="term" value="F:translation elongation factor activity"/>
    <property type="evidence" value="ECO:0007669"/>
    <property type="project" value="TreeGrafter"/>
</dbReference>
<gene>
    <name evidence="2" type="primary">efp</name>
    <name evidence="2" type="ORF">SNEC2469_LOCUS29069</name>
</gene>
<comment type="caution">
    <text evidence="2">The sequence shown here is derived from an EMBL/GenBank/DDBJ whole genome shotgun (WGS) entry which is preliminary data.</text>
</comment>
<dbReference type="PANTHER" id="PTHR30053">
    <property type="entry name" value="ELONGATION FACTOR P"/>
    <property type="match status" value="1"/>
</dbReference>
<feature type="compositionally biased region" description="Basic and acidic residues" evidence="1">
    <location>
        <begin position="176"/>
        <end position="196"/>
    </location>
</feature>
<dbReference type="EMBL" id="CAJNJA010064497">
    <property type="protein sequence ID" value="CAE7883093.1"/>
    <property type="molecule type" value="Genomic_DNA"/>
</dbReference>
<keyword evidence="3" id="KW-1185">Reference proteome</keyword>
<dbReference type="InterPro" id="IPR012340">
    <property type="entry name" value="NA-bd_OB-fold"/>
</dbReference>
<dbReference type="GO" id="GO:0005737">
    <property type="term" value="C:cytoplasm"/>
    <property type="evidence" value="ECO:0007669"/>
    <property type="project" value="TreeGrafter"/>
</dbReference>
<accession>A0A813B125</accession>
<evidence type="ECO:0000313" key="2">
    <source>
        <dbReference type="EMBL" id="CAE7883093.1"/>
    </source>
</evidence>